<keyword evidence="1" id="KW-0812">Transmembrane</keyword>
<gene>
    <name evidence="2" type="ORF">GV64_02890</name>
</gene>
<evidence type="ECO:0000313" key="3">
    <source>
        <dbReference type="Proteomes" id="UP000027997"/>
    </source>
</evidence>
<feature type="transmembrane region" description="Helical" evidence="1">
    <location>
        <begin position="34"/>
        <end position="56"/>
    </location>
</feature>
<dbReference type="Proteomes" id="UP000027997">
    <property type="component" value="Unassembled WGS sequence"/>
</dbReference>
<sequence length="162" mass="17581">MLVCGSSNTLLNMLIAWLLLKDGSPLAWKGEHSFVVDMIATSFLLSFIISLILISVNQRKLTKGKVSEIDFGPGSRLQRWVNRLPANKFGSALCFGLLGLLVAVPLPLMSFVVLGVEVFAPLDYAIFKGFWAGALSTILVVPIVMSALRPKSQGYSVIKLAD</sequence>
<proteinExistence type="predicted"/>
<keyword evidence="1" id="KW-0472">Membrane</keyword>
<feature type="transmembrane region" description="Helical" evidence="1">
    <location>
        <begin position="126"/>
        <end position="148"/>
    </location>
</feature>
<dbReference type="EMBL" id="JOJP01000001">
    <property type="protein sequence ID" value="KEI69827.1"/>
    <property type="molecule type" value="Genomic_DNA"/>
</dbReference>
<dbReference type="AlphaFoldDB" id="A0A081K6Q1"/>
<evidence type="ECO:0000256" key="1">
    <source>
        <dbReference type="SAM" id="Phobius"/>
    </source>
</evidence>
<dbReference type="eggNOG" id="ENOG5033JT8">
    <property type="taxonomic scope" value="Bacteria"/>
</dbReference>
<evidence type="ECO:0000313" key="2">
    <source>
        <dbReference type="EMBL" id="KEI69827.1"/>
    </source>
</evidence>
<reference evidence="2 3" key="1">
    <citation type="submission" date="2014-06" db="EMBL/GenBank/DDBJ databases">
        <title>Whole Genome Sequences of Three Symbiotic Endozoicomonas Bacteria.</title>
        <authorList>
            <person name="Neave M.J."/>
            <person name="Apprill A."/>
            <person name="Voolstra C.R."/>
        </authorList>
    </citation>
    <scope>NUCLEOTIDE SEQUENCE [LARGE SCALE GENOMIC DNA]</scope>
    <source>
        <strain evidence="2 3">DSM 22380</strain>
    </source>
</reference>
<organism evidence="2 3">
    <name type="scientific">Endozoicomonas elysicola</name>
    <dbReference type="NCBI Taxonomy" id="305900"/>
    <lineage>
        <taxon>Bacteria</taxon>
        <taxon>Pseudomonadati</taxon>
        <taxon>Pseudomonadota</taxon>
        <taxon>Gammaproteobacteria</taxon>
        <taxon>Oceanospirillales</taxon>
        <taxon>Endozoicomonadaceae</taxon>
        <taxon>Endozoicomonas</taxon>
    </lineage>
</organism>
<name>A0A081K6Q1_9GAMM</name>
<accession>A0A081K6Q1</accession>
<feature type="transmembrane region" description="Helical" evidence="1">
    <location>
        <begin position="89"/>
        <end position="114"/>
    </location>
</feature>
<keyword evidence="3" id="KW-1185">Reference proteome</keyword>
<protein>
    <submittedName>
        <fullName evidence="2">Uncharacterized protein</fullName>
    </submittedName>
</protein>
<comment type="caution">
    <text evidence="2">The sequence shown here is derived from an EMBL/GenBank/DDBJ whole genome shotgun (WGS) entry which is preliminary data.</text>
</comment>
<keyword evidence="1" id="KW-1133">Transmembrane helix</keyword>